<feature type="compositionally biased region" description="Polar residues" evidence="3">
    <location>
        <begin position="1242"/>
        <end position="1254"/>
    </location>
</feature>
<dbReference type="Pfam" id="PF25793">
    <property type="entry name" value="WHD_2nd_NFRKB"/>
    <property type="match status" value="1"/>
</dbReference>
<feature type="region of interest" description="Disordered" evidence="3">
    <location>
        <begin position="18"/>
        <end position="58"/>
    </location>
</feature>
<dbReference type="PANTHER" id="PTHR13052:SF0">
    <property type="entry name" value="DNA-BINDING PROTEIN-LIKE"/>
    <property type="match status" value="1"/>
</dbReference>
<feature type="compositionally biased region" description="Acidic residues" evidence="3">
    <location>
        <begin position="232"/>
        <end position="241"/>
    </location>
</feature>
<dbReference type="InterPro" id="IPR057748">
    <property type="entry name" value="NFRKB_WH_2"/>
</dbReference>
<evidence type="ECO:0000259" key="4">
    <source>
        <dbReference type="PROSITE" id="PS51916"/>
    </source>
</evidence>
<dbReference type="AlphaFoldDB" id="A0AAV0CBY3"/>
<organism evidence="5 6">
    <name type="scientific">Cuscuta epithymum</name>
    <dbReference type="NCBI Taxonomy" id="186058"/>
    <lineage>
        <taxon>Eukaryota</taxon>
        <taxon>Viridiplantae</taxon>
        <taxon>Streptophyta</taxon>
        <taxon>Embryophyta</taxon>
        <taxon>Tracheophyta</taxon>
        <taxon>Spermatophyta</taxon>
        <taxon>Magnoliopsida</taxon>
        <taxon>eudicotyledons</taxon>
        <taxon>Gunneridae</taxon>
        <taxon>Pentapetalae</taxon>
        <taxon>asterids</taxon>
        <taxon>lamiids</taxon>
        <taxon>Solanales</taxon>
        <taxon>Convolvulaceae</taxon>
        <taxon>Cuscuteae</taxon>
        <taxon>Cuscuta</taxon>
        <taxon>Cuscuta subgen. Cuscuta</taxon>
    </lineage>
</organism>
<feature type="region of interest" description="Disordered" evidence="3">
    <location>
        <begin position="1172"/>
        <end position="1264"/>
    </location>
</feature>
<feature type="region of interest" description="Disordered" evidence="3">
    <location>
        <begin position="535"/>
        <end position="571"/>
    </location>
</feature>
<dbReference type="PANTHER" id="PTHR13052">
    <property type="entry name" value="NFRKB-RELATED"/>
    <property type="match status" value="1"/>
</dbReference>
<evidence type="ECO:0000313" key="5">
    <source>
        <dbReference type="EMBL" id="CAH9072502.1"/>
    </source>
</evidence>
<evidence type="ECO:0000256" key="1">
    <source>
        <dbReference type="ARBA" id="ARBA00004123"/>
    </source>
</evidence>
<comment type="subcellular location">
    <subcellularLocation>
        <location evidence="1">Nucleus</location>
    </subcellularLocation>
</comment>
<evidence type="ECO:0000256" key="3">
    <source>
        <dbReference type="SAM" id="MobiDB-lite"/>
    </source>
</evidence>
<accession>A0AAV0CBY3</accession>
<gene>
    <name evidence="5" type="ORF">CEPIT_LOCUS4326</name>
</gene>
<name>A0AAV0CBY3_9ASTE</name>
<proteinExistence type="predicted"/>
<feature type="region of interest" description="Disordered" evidence="3">
    <location>
        <begin position="747"/>
        <end position="772"/>
    </location>
</feature>
<comment type="caution">
    <text evidence="5">The sequence shown here is derived from an EMBL/GenBank/DDBJ whole genome shotgun (WGS) entry which is preliminary data.</text>
</comment>
<dbReference type="GO" id="GO:0031011">
    <property type="term" value="C:Ino80 complex"/>
    <property type="evidence" value="ECO:0007669"/>
    <property type="project" value="InterPro"/>
</dbReference>
<dbReference type="EMBL" id="CAMAPF010000022">
    <property type="protein sequence ID" value="CAH9072502.1"/>
    <property type="molecule type" value="Genomic_DNA"/>
</dbReference>
<dbReference type="CDD" id="cd21865">
    <property type="entry name" value="DEUBAD_NFRKB"/>
    <property type="match status" value="1"/>
</dbReference>
<dbReference type="PROSITE" id="PS51916">
    <property type="entry name" value="DEUBAD"/>
    <property type="match status" value="1"/>
</dbReference>
<feature type="region of interest" description="Disordered" evidence="3">
    <location>
        <begin position="230"/>
        <end position="254"/>
    </location>
</feature>
<dbReference type="Proteomes" id="UP001152523">
    <property type="component" value="Unassembled WGS sequence"/>
</dbReference>
<keyword evidence="2" id="KW-0539">Nucleus</keyword>
<feature type="compositionally biased region" description="Polar residues" evidence="3">
    <location>
        <begin position="747"/>
        <end position="757"/>
    </location>
</feature>
<evidence type="ECO:0000256" key="2">
    <source>
        <dbReference type="ARBA" id="ARBA00023242"/>
    </source>
</evidence>
<dbReference type="InterPro" id="IPR024867">
    <property type="entry name" value="NFRKB"/>
</dbReference>
<feature type="domain" description="DEUBAD" evidence="4">
    <location>
        <begin position="88"/>
        <end position="201"/>
    </location>
</feature>
<dbReference type="InterPro" id="IPR044867">
    <property type="entry name" value="DEUBAD_dom"/>
</dbReference>
<feature type="compositionally biased region" description="Acidic residues" evidence="3">
    <location>
        <begin position="43"/>
        <end position="58"/>
    </location>
</feature>
<sequence length="1264" mass="142857">MAIEKNCFKSSRLDSELSSHSKEVVMSSDEEMLRYNTNSGGVETEDDDDDEEFDDCDSGAGSDDFDLLELGESGEEFCQVGDQTCSIPFELYDLQGLDNILSMDVWNDVLNEEERFALTQYLPDMDQETFMRTLIELLTGCNLHFGSPLKTLFNMLKGGLCEPRVALYRQGLIFFQKHQHYHTLRKYQNVMVNNFCQIRDGWQNCRGYSIEEKLRVLNIMKTQNSYISEKMEEMEESDESEREGSGDASFWSRRVKDRAHGQRSSMEFQYPHGKQMSVETAKFGKQSSKGALKLTGGTRGSTIKEFSGSFPSVHHEMDIEPGSYGALPLSHHMRDRLLGDDDEGMYEVAVQRNKNFSRAGLKDKVKMVKKREALRGEEEYFDSLTGSRMPHMRKDFYGPGRKKTVNHFFDSNMSSKTSNARGGAVLDLENKSNYVENLQKYPFEDNMIYGKGRIPNPSLRGSQAELADECEPIWPGNGQQNPNYLCNQAHQKYGDWNSERKKYKKHQEPSDFHSAYNNTAQQPFQETFRASLPIDQRGLAGSNKGRRAILKNEDTESDSSEGINEEDEDDFNNPVLRSKLAFPCDMKSGSETKKDKFVKKNKKGGFRSSDFDEAILSTPKEGMDLVVSRRTVKKGKMAVDYGHVNILSAKELDENYLRGHARHYIGDNDEDDEDQPIYKLVAKNGRIKGASLKGDFGGPQSNGMLEMYGVDLQERSELKLIGCSSTMKKRKIKEGVSFIDEQAVDNNDYNNAQAEDMNSSKKQRGKRKLESDSEKGIIFEPLPLPLPLDIIIKEEDNAVYHHPEVIPLQKKPFTLITPTVHTGFSFSIIHLLSAIRMAMITSLLLEDSLDVVGKNDDQQAELDANKSSLSPTHETRAAPSLAIQEIVNRVRSKPGDPSILETQEPLQDLVRGVLKILSSKTAPLGAKGWKPLVVYEKPSKSWSWVGPMIHHEASMEEEVTSPEAWGINHKMLVKLVDSFANWLKNGQETLQQIGSLPAPPSSLAQYNLDEKERFRDLRAQKSLSTITPSLEDVRAYFRKEEVLRYSIPDRAFSYTALDGKKSIVAPLRRCGGKPTSKARDHFMLKRDRPPHVTILCLVRDAAARLPGSIGTRADVCTLIRDSQYIVEEVSDTQVNQVVSGALDRLHYERDPCVQFDTERKLWVYLHRDREEEDFEDDGTSSTKKWKRQKKEDVIDQGEAPAASITIAPYNDDDDAQDALHGEEGGSNNVIHQEAVAPPDFPGSNSLMCQENSAIDNFDDDDDET</sequence>
<keyword evidence="6" id="KW-1185">Reference proteome</keyword>
<evidence type="ECO:0000313" key="6">
    <source>
        <dbReference type="Proteomes" id="UP001152523"/>
    </source>
</evidence>
<protein>
    <recommendedName>
        <fullName evidence="4">DEUBAD domain-containing protein</fullName>
    </recommendedName>
</protein>
<feature type="compositionally biased region" description="Acidic residues" evidence="3">
    <location>
        <begin position="555"/>
        <end position="571"/>
    </location>
</feature>
<reference evidence="5" key="1">
    <citation type="submission" date="2022-07" db="EMBL/GenBank/DDBJ databases">
        <authorList>
            <person name="Macas J."/>
            <person name="Novak P."/>
            <person name="Neumann P."/>
        </authorList>
    </citation>
    <scope>NUCLEOTIDE SEQUENCE</scope>
</reference>